<feature type="compositionally biased region" description="Low complexity" evidence="1">
    <location>
        <begin position="151"/>
        <end position="160"/>
    </location>
</feature>
<gene>
    <name evidence="3" type="ORF">L1049_006374</name>
</gene>
<keyword evidence="4" id="KW-1185">Reference proteome</keyword>
<dbReference type="PANTHER" id="PTHR32246">
    <property type="entry name" value="INGRESSION PROTEIN FIC1"/>
    <property type="match status" value="1"/>
</dbReference>
<dbReference type="EMBL" id="JBBPBK010000010">
    <property type="protein sequence ID" value="KAK9276837.1"/>
    <property type="molecule type" value="Genomic_DNA"/>
</dbReference>
<dbReference type="Proteomes" id="UP001415857">
    <property type="component" value="Unassembled WGS sequence"/>
</dbReference>
<dbReference type="AlphaFoldDB" id="A0AAP0RFF5"/>
<dbReference type="CDD" id="cd04051">
    <property type="entry name" value="C2_SRC2_like"/>
    <property type="match status" value="1"/>
</dbReference>
<dbReference type="Gene3D" id="2.60.40.150">
    <property type="entry name" value="C2 domain"/>
    <property type="match status" value="1"/>
</dbReference>
<dbReference type="Pfam" id="PF00168">
    <property type="entry name" value="C2"/>
    <property type="match status" value="1"/>
</dbReference>
<dbReference type="SUPFAM" id="SSF49562">
    <property type="entry name" value="C2 domain (Calcium/lipid-binding domain, CaLB)"/>
    <property type="match status" value="1"/>
</dbReference>
<dbReference type="InterPro" id="IPR035892">
    <property type="entry name" value="C2_domain_sf"/>
</dbReference>
<name>A0AAP0RFF5_LIQFO</name>
<feature type="region of interest" description="Disordered" evidence="1">
    <location>
        <begin position="149"/>
        <end position="180"/>
    </location>
</feature>
<evidence type="ECO:0000313" key="3">
    <source>
        <dbReference type="EMBL" id="KAK9276837.1"/>
    </source>
</evidence>
<dbReference type="SMART" id="SM00239">
    <property type="entry name" value="C2"/>
    <property type="match status" value="1"/>
</dbReference>
<feature type="domain" description="C2" evidence="2">
    <location>
        <begin position="1"/>
        <end position="122"/>
    </location>
</feature>
<evidence type="ECO:0000313" key="4">
    <source>
        <dbReference type="Proteomes" id="UP001415857"/>
    </source>
</evidence>
<dbReference type="PANTHER" id="PTHR32246:SF28">
    <property type="entry name" value="C2 DOMAIN-CONTAINING PROTEIN"/>
    <property type="match status" value="1"/>
</dbReference>
<dbReference type="InterPro" id="IPR000008">
    <property type="entry name" value="C2_dom"/>
</dbReference>
<sequence>MEMEWSSIELKVMSCRNVKAFNFFQKLSVYVVVSILEDDKKQRKQKPLQRQKTGIDKDGDGNPEWNHVIHFDLKGICLPLHHLFLKFHLRCDGIVYGNKTIGQVTVPLKDLILHHSNGDVRFLSYQVTTAHGKPNGVFKFSYKMIHGGNRTPTTTTTTTTESGPPALDSSSSLSLSSGVDFPTEKIRYPSVEEDDDDDDDCPSPGICYPSVEVEYSPPQEIYRFPSQTFYYQTPALPLPPVEPPGAILYYTPPPPPPPPPRPYEYVLDLEWRGYDYNYGGCGYPGVVGQLERFHDDSWRLPTGGDGFPALWTRR</sequence>
<dbReference type="GO" id="GO:0006952">
    <property type="term" value="P:defense response"/>
    <property type="evidence" value="ECO:0007669"/>
    <property type="project" value="InterPro"/>
</dbReference>
<evidence type="ECO:0000256" key="1">
    <source>
        <dbReference type="SAM" id="MobiDB-lite"/>
    </source>
</evidence>
<accession>A0AAP0RFF5</accession>
<reference evidence="3 4" key="1">
    <citation type="journal article" date="2024" name="Plant J.">
        <title>Genome sequences and population genomics reveal climatic adaptation and genomic divergence between two closely related sweetgum species.</title>
        <authorList>
            <person name="Xu W.Q."/>
            <person name="Ren C.Q."/>
            <person name="Zhang X.Y."/>
            <person name="Comes H.P."/>
            <person name="Liu X.H."/>
            <person name="Li Y.G."/>
            <person name="Kettle C.J."/>
            <person name="Jalonen R."/>
            <person name="Gaisberger H."/>
            <person name="Ma Y.Z."/>
            <person name="Qiu Y.X."/>
        </authorList>
    </citation>
    <scope>NUCLEOTIDE SEQUENCE [LARGE SCALE GENOMIC DNA]</scope>
    <source>
        <strain evidence="3">Hangzhou</strain>
    </source>
</reference>
<proteinExistence type="predicted"/>
<comment type="caution">
    <text evidence="3">The sequence shown here is derived from an EMBL/GenBank/DDBJ whole genome shotgun (WGS) entry which is preliminary data.</text>
</comment>
<dbReference type="PROSITE" id="PS50004">
    <property type="entry name" value="C2"/>
    <property type="match status" value="1"/>
</dbReference>
<organism evidence="3 4">
    <name type="scientific">Liquidambar formosana</name>
    <name type="common">Formosan gum</name>
    <dbReference type="NCBI Taxonomy" id="63359"/>
    <lineage>
        <taxon>Eukaryota</taxon>
        <taxon>Viridiplantae</taxon>
        <taxon>Streptophyta</taxon>
        <taxon>Embryophyta</taxon>
        <taxon>Tracheophyta</taxon>
        <taxon>Spermatophyta</taxon>
        <taxon>Magnoliopsida</taxon>
        <taxon>eudicotyledons</taxon>
        <taxon>Gunneridae</taxon>
        <taxon>Pentapetalae</taxon>
        <taxon>Saxifragales</taxon>
        <taxon>Altingiaceae</taxon>
        <taxon>Liquidambar</taxon>
    </lineage>
</organism>
<evidence type="ECO:0000259" key="2">
    <source>
        <dbReference type="PROSITE" id="PS50004"/>
    </source>
</evidence>
<dbReference type="InterPro" id="IPR044750">
    <property type="entry name" value="C2_SRC2/BAP"/>
</dbReference>
<protein>
    <recommendedName>
        <fullName evidence="2">C2 domain-containing protein</fullName>
    </recommendedName>
</protein>